<dbReference type="EMBL" id="AZST01000034">
    <property type="protein sequence ID" value="KEP54232.1"/>
    <property type="molecule type" value="Genomic_DNA"/>
</dbReference>
<comment type="caution">
    <text evidence="1">The sequence shown here is derived from an EMBL/GenBank/DDBJ whole genome shotgun (WGS) entry which is preliminary data.</text>
</comment>
<gene>
    <name evidence="1" type="ORF">V565_020380</name>
</gene>
<evidence type="ECO:0000313" key="1">
    <source>
        <dbReference type="EMBL" id="KEP54232.1"/>
    </source>
</evidence>
<dbReference type="Gene3D" id="2.60.40.640">
    <property type="match status" value="1"/>
</dbReference>
<evidence type="ECO:0008006" key="3">
    <source>
        <dbReference type="Google" id="ProtNLM"/>
    </source>
</evidence>
<accession>A0A074SWJ7</accession>
<keyword evidence="2" id="KW-1185">Reference proteome</keyword>
<dbReference type="InterPro" id="IPR014752">
    <property type="entry name" value="Arrestin-like_C"/>
</dbReference>
<protein>
    <recommendedName>
        <fullName evidence="3">Arrestin-like N-terminal domain-containing protein</fullName>
    </recommendedName>
</protein>
<proteinExistence type="predicted"/>
<dbReference type="OrthoDB" id="3165266at2759"/>
<sequence length="497" mass="55589">MDLDFASYKARRREPPMPLGETVDYFSVSAATPPGATHPSGASLRIKLDNPQPDHPFRSSQLVHGRVHIQSPRALEIPHLSLRVYFESRTLYWSLELQDPETKFDQTMSVIKNPSALEYKNIMRHEVHRGVVPTSNVTLSWDGTVQVQPDQELVLPFSFIVPRKMRVTEWNENPYAPRDLCAVERCPPSTLRDSRFGSVQWVVEAIIDLAPNPAAKQDADTLLRQSTDDQVVTRIAFPLVPSSHDVAPLQDEPFFGEDMRKDAFGSKRLSEEEIESGKKAVMERVRARGVKWEVHVKGFPAGKNTVWSELYTPAGAIVTADSESLPIIVFVKHTGAQSSLKSLFRAAKPKPVHLRRAVVTLLRTTSTRGGKETRPHVKSIPVRQQEFLFDTQSSSSSPGLAISYEDTDPVELDLTFDLQSESNPAKLFTPSFRTPNFQHEFLLTVTLLFVEDEIERFVGRFPVQIVPAAEVDGNQLPAFEEVVGGDAPPTFEESVSA</sequence>
<dbReference type="HOGENOM" id="CLU_555684_0_0_1"/>
<dbReference type="AlphaFoldDB" id="A0A074SWJ7"/>
<name>A0A074SWJ7_9AGAM</name>
<organism evidence="1 2">
    <name type="scientific">Rhizoctonia solani 123E</name>
    <dbReference type="NCBI Taxonomy" id="1423351"/>
    <lineage>
        <taxon>Eukaryota</taxon>
        <taxon>Fungi</taxon>
        <taxon>Dikarya</taxon>
        <taxon>Basidiomycota</taxon>
        <taxon>Agaricomycotina</taxon>
        <taxon>Agaricomycetes</taxon>
        <taxon>Cantharellales</taxon>
        <taxon>Ceratobasidiaceae</taxon>
        <taxon>Rhizoctonia</taxon>
    </lineage>
</organism>
<reference evidence="1 2" key="1">
    <citation type="submission" date="2013-12" db="EMBL/GenBank/DDBJ databases">
        <authorList>
            <person name="Cubeta M."/>
            <person name="Pakala S."/>
            <person name="Fedorova N."/>
            <person name="Thomas E."/>
            <person name="Dean R."/>
            <person name="Jabaji S."/>
            <person name="Neate S."/>
            <person name="Toda T."/>
            <person name="Tavantzis S."/>
            <person name="Vilgalys R."/>
            <person name="Bharathan N."/>
            <person name="Pakala S."/>
            <person name="Losada L.S."/>
            <person name="Zafar N."/>
            <person name="Nierman W."/>
        </authorList>
    </citation>
    <scope>NUCLEOTIDE SEQUENCE [LARGE SCALE GENOMIC DNA]</scope>
    <source>
        <strain evidence="1 2">123E</strain>
    </source>
</reference>
<evidence type="ECO:0000313" key="2">
    <source>
        <dbReference type="Proteomes" id="UP000027456"/>
    </source>
</evidence>
<dbReference type="Proteomes" id="UP000027456">
    <property type="component" value="Unassembled WGS sequence"/>
</dbReference>